<name>A0A7D7MF10_PLAMR</name>
<organism evidence="2 3">
    <name type="scientific">Planococcus maritimus</name>
    <dbReference type="NCBI Taxonomy" id="192421"/>
    <lineage>
        <taxon>Bacteria</taxon>
        <taxon>Bacillati</taxon>
        <taxon>Bacillota</taxon>
        <taxon>Bacilli</taxon>
        <taxon>Bacillales</taxon>
        <taxon>Caryophanaceae</taxon>
        <taxon>Planococcus</taxon>
    </lineage>
</organism>
<evidence type="ECO:0000313" key="2">
    <source>
        <dbReference type="EMBL" id="QMT16051.1"/>
    </source>
</evidence>
<sequence>MEANSASEFLREFNDAFFKGKKDFIEQHVSDDVVWIMVGAMPLKGRQALIDAAFGMQDYTQMDYVVDMVIAQGQEGAVKGVMTSKGGNERERRYCYCDFYEWQESGELQITKMTSFVVETK</sequence>
<dbReference type="EMBL" id="CP059540">
    <property type="protein sequence ID" value="QMT16051.1"/>
    <property type="molecule type" value="Genomic_DNA"/>
</dbReference>
<evidence type="ECO:0000313" key="3">
    <source>
        <dbReference type="Proteomes" id="UP000514716"/>
    </source>
</evidence>
<reference evidence="2 3" key="1">
    <citation type="submission" date="2020-07" db="EMBL/GenBank/DDBJ databases">
        <title>Screening of a cold-adapted Planococcus bacterium producing protease in traditional shrimp paste and protease identification by genome sequencing.</title>
        <authorList>
            <person name="Gao R."/>
            <person name="Leng W."/>
            <person name="Chu Q."/>
            <person name="Wu X."/>
            <person name="Liu H."/>
            <person name="Li X."/>
        </authorList>
    </citation>
    <scope>NUCLEOTIDE SEQUENCE [LARGE SCALE GENOMIC DNA]</scope>
    <source>
        <strain evidence="2 3">XJ11</strain>
    </source>
</reference>
<dbReference type="KEGG" id="pdec:H1Q58_08625"/>
<dbReference type="Gene3D" id="3.10.450.50">
    <property type="match status" value="1"/>
</dbReference>
<keyword evidence="3" id="KW-1185">Reference proteome</keyword>
<accession>A0A7D7MF10</accession>
<protein>
    <submittedName>
        <fullName evidence="2">Nuclear transport factor 2 family protein</fullName>
    </submittedName>
</protein>
<dbReference type="Pfam" id="PF12680">
    <property type="entry name" value="SnoaL_2"/>
    <property type="match status" value="1"/>
</dbReference>
<gene>
    <name evidence="2" type="ORF">H1Q58_08625</name>
</gene>
<proteinExistence type="predicted"/>
<dbReference type="AlphaFoldDB" id="A0A7D7MF10"/>
<dbReference type="InterPro" id="IPR032710">
    <property type="entry name" value="NTF2-like_dom_sf"/>
</dbReference>
<dbReference type="InterPro" id="IPR037401">
    <property type="entry name" value="SnoaL-like"/>
</dbReference>
<dbReference type="Proteomes" id="UP000514716">
    <property type="component" value="Chromosome"/>
</dbReference>
<dbReference type="RefSeq" id="WP_182091206.1">
    <property type="nucleotide sequence ID" value="NZ_CP059540.1"/>
</dbReference>
<feature type="domain" description="SnoaL-like" evidence="1">
    <location>
        <begin position="11"/>
        <end position="106"/>
    </location>
</feature>
<evidence type="ECO:0000259" key="1">
    <source>
        <dbReference type="Pfam" id="PF12680"/>
    </source>
</evidence>
<dbReference type="SUPFAM" id="SSF54427">
    <property type="entry name" value="NTF2-like"/>
    <property type="match status" value="1"/>
</dbReference>